<keyword evidence="1" id="KW-0732">Signal</keyword>
<dbReference type="RefSeq" id="WP_212516206.1">
    <property type="nucleotide sequence ID" value="NZ_JAGSOH010000003.1"/>
</dbReference>
<feature type="signal peptide" evidence="1">
    <location>
        <begin position="1"/>
        <end position="21"/>
    </location>
</feature>
<dbReference type="Proteomes" id="UP000676325">
    <property type="component" value="Unassembled WGS sequence"/>
</dbReference>
<proteinExistence type="predicted"/>
<comment type="caution">
    <text evidence="3">The sequence shown here is derived from an EMBL/GenBank/DDBJ whole genome shotgun (WGS) entry which is preliminary data.</text>
</comment>
<reference evidence="3" key="1">
    <citation type="submission" date="2021-04" db="EMBL/GenBank/DDBJ databases">
        <title>Genome based classification of Actinospica acidithermotolerans sp. nov., an actinobacterium isolated from an Indonesian hot spring.</title>
        <authorList>
            <person name="Kusuma A.B."/>
            <person name="Putra K.E."/>
            <person name="Nafisah S."/>
            <person name="Loh J."/>
            <person name="Nouioui I."/>
            <person name="Goodfellow M."/>
        </authorList>
    </citation>
    <scope>NUCLEOTIDE SEQUENCE</scope>
    <source>
        <strain evidence="3">MGRD01-02</strain>
    </source>
</reference>
<organism evidence="3 4">
    <name type="scientific">Actinospica acidithermotolerans</name>
    <dbReference type="NCBI Taxonomy" id="2828514"/>
    <lineage>
        <taxon>Bacteria</taxon>
        <taxon>Bacillati</taxon>
        <taxon>Actinomycetota</taxon>
        <taxon>Actinomycetes</taxon>
        <taxon>Catenulisporales</taxon>
        <taxon>Actinospicaceae</taxon>
        <taxon>Actinospica</taxon>
    </lineage>
</organism>
<feature type="domain" description="PKD" evidence="2">
    <location>
        <begin position="430"/>
        <end position="489"/>
    </location>
</feature>
<keyword evidence="4" id="KW-1185">Reference proteome</keyword>
<dbReference type="SUPFAM" id="SSF51126">
    <property type="entry name" value="Pectin lyase-like"/>
    <property type="match status" value="1"/>
</dbReference>
<feature type="chain" id="PRO_5038490284" evidence="1">
    <location>
        <begin position="22"/>
        <end position="866"/>
    </location>
</feature>
<dbReference type="InterPro" id="IPR039448">
    <property type="entry name" value="Beta_helix"/>
</dbReference>
<dbReference type="InterPro" id="IPR000601">
    <property type="entry name" value="PKD_dom"/>
</dbReference>
<name>A0A941IEB8_9ACTN</name>
<dbReference type="Pfam" id="PF13229">
    <property type="entry name" value="Beta_helix"/>
    <property type="match status" value="1"/>
</dbReference>
<dbReference type="InterPro" id="IPR006626">
    <property type="entry name" value="PbH1"/>
</dbReference>
<dbReference type="EMBL" id="JAGSOH010000003">
    <property type="protein sequence ID" value="MBR7825045.1"/>
    <property type="molecule type" value="Genomic_DNA"/>
</dbReference>
<gene>
    <name evidence="3" type="ORF">KDK95_01915</name>
</gene>
<sequence>MRRRTLRYIVALVLSAGTAVATTAAASASDSHGVGSASSGTAPVTYYVDKASQDCSNTGPGTLARPFCTIQAGADAAHAGDTVAIAAQADGANAFGEAVTVHNSGTASAPITFEPYGGPYFSGNEFGNPGFKIDSVHDIVISGLESAGSEMVSVDNSTGIVIENSVLWADVENGVAVDVEGASSVTVQRSDLGSTTNDSNAVVLGPGSSGVIADNLVAQSGTAIEANGTAAGTEIVANTIHDSCGPGIEVVGASAHADIENNVIDNTHYGPDEYIGCDVGGPTTLVAIEGASGAGSGVTEQYNTVANDLGGTVPFIWNGTKYTTVAAYTAATGNGASDYIESTVAFGGNTVPTDPDVIGVANPAAPGQPATDYYGQSPVGATPDRGAFQFQNSTTETLEATGAETQTVDVNLVVQGIPWMTAGATQNGVTYSWGDGTPDTTVGVYGSYISTDFRGNFSSAHTYALAGTFTITATLSDTAGTFTKTMQVTTGGSTYLPVSPTRVLDTRRGLGAAKAAVAAYGTVAVDVTSGVAGIPAGDTITAAVLNLTATQPTKNGYISAYPAGSSRPTSSNVNFAANQTVANLATVRVGAGGKVDLYNASSGSTQLVADVEGYYVAGGSGAGYVPVNPDRLLDTRKGIGAAKAAVARYGQLSLKVAGSGPVPASGTVAVALNVTVTTPTAGGYLTVWPDGSSRPSTSNVNFNAGQTLPNLVIVKVPLDGKIDFYNSSGGTVQVIADVEGYYAASGGGAFVPLNPSRVMDTREYLDGSPFTGYGLQTWSVAQAGFADYAAVVMNVTVTNTAGSGIVTVYPEGDTRPTTSNLNFTRGQTVPNLVMSGYTAGTTGGVNIYNGSPQGIDVVADLFGYFS</sequence>
<evidence type="ECO:0000259" key="2">
    <source>
        <dbReference type="PROSITE" id="PS50093"/>
    </source>
</evidence>
<dbReference type="SMART" id="SM00710">
    <property type="entry name" value="PbH1"/>
    <property type="match status" value="5"/>
</dbReference>
<protein>
    <submittedName>
        <fullName evidence="3">Right-handed parallel beta-helix repeat-containing protein</fullName>
    </submittedName>
</protein>
<dbReference type="AlphaFoldDB" id="A0A941IEB8"/>
<dbReference type="PROSITE" id="PS50093">
    <property type="entry name" value="PKD"/>
    <property type="match status" value="1"/>
</dbReference>
<accession>A0A941IEB8</accession>
<evidence type="ECO:0000256" key="1">
    <source>
        <dbReference type="SAM" id="SignalP"/>
    </source>
</evidence>
<evidence type="ECO:0000313" key="4">
    <source>
        <dbReference type="Proteomes" id="UP000676325"/>
    </source>
</evidence>
<dbReference type="InterPro" id="IPR012334">
    <property type="entry name" value="Pectin_lyas_fold"/>
</dbReference>
<evidence type="ECO:0000313" key="3">
    <source>
        <dbReference type="EMBL" id="MBR7825045.1"/>
    </source>
</evidence>
<dbReference type="InterPro" id="IPR011050">
    <property type="entry name" value="Pectin_lyase_fold/virulence"/>
</dbReference>
<dbReference type="Gene3D" id="2.160.20.10">
    <property type="entry name" value="Single-stranded right-handed beta-helix, Pectin lyase-like"/>
    <property type="match status" value="1"/>
</dbReference>